<accession>A0A1J8Q9V0</accession>
<keyword evidence="5" id="KW-0862">Zinc</keyword>
<reference evidence="6 7" key="1">
    <citation type="submission" date="2016-03" db="EMBL/GenBank/DDBJ databases">
        <title>Comparative genomics of the ectomycorrhizal sister species Rhizopogon vinicolor and Rhizopogon vesiculosus (Basidiomycota: Boletales) reveals a divergence of the mating type B locus.</title>
        <authorList>
            <person name="Mujic A.B."/>
            <person name="Kuo A."/>
            <person name="Tritt A."/>
            <person name="Lipzen A."/>
            <person name="Chen C."/>
            <person name="Johnson J."/>
            <person name="Sharma A."/>
            <person name="Barry K."/>
            <person name="Grigoriev I.V."/>
            <person name="Spatafora J.W."/>
        </authorList>
    </citation>
    <scope>NUCLEOTIDE SEQUENCE [LARGE SCALE GENOMIC DNA]</scope>
    <source>
        <strain evidence="6 7">AM-OR11-056</strain>
    </source>
</reference>
<evidence type="ECO:0000256" key="1">
    <source>
        <dbReference type="ARBA" id="ARBA00006247"/>
    </source>
</evidence>
<dbReference type="InterPro" id="IPR001261">
    <property type="entry name" value="ArgE/DapE_CS"/>
</dbReference>
<evidence type="ECO:0008006" key="8">
    <source>
        <dbReference type="Google" id="ProtNLM"/>
    </source>
</evidence>
<dbReference type="GO" id="GO:0051603">
    <property type="term" value="P:proteolysis involved in protein catabolic process"/>
    <property type="evidence" value="ECO:0007669"/>
    <property type="project" value="TreeGrafter"/>
</dbReference>
<keyword evidence="4" id="KW-0378">Hydrolase</keyword>
<keyword evidence="3" id="KW-0479">Metal-binding</keyword>
<dbReference type="STRING" id="180088.A0A1J8Q9V0"/>
<dbReference type="InterPro" id="IPR002933">
    <property type="entry name" value="Peptidase_M20"/>
</dbReference>
<sequence length="303" mass="34303">MSQTAQIPEREPFADEKAPLVAHWGAKPDAELGWHTTGDSRNHERQRSGLRTKALSFACLLSLALLAHRFWPYLTSAAFPADNRLSVDEDSMCPQVSAISPSNYASLVDSLDEEYGTNEFKLKAYESLGAAVRIPTVCYDDLGTPEEDPRWKIFYDFHSYIEKRFPKVHATLQRTEVATYALVYHWQGADASLKPLLLTAHMDVVPTNDATDDDWINPPFSGYYDGEWIWGRGSCDDKPGVIGNTRHYWSLTKHIFRYGHRGAADGYNGAHTINEAIRAEAFLEQIRFFTRLILNADETNLLE</sequence>
<dbReference type="GO" id="GO:0046872">
    <property type="term" value="F:metal ion binding"/>
    <property type="evidence" value="ECO:0007669"/>
    <property type="project" value="UniProtKB-KW"/>
</dbReference>
<protein>
    <recommendedName>
        <fullName evidence="8">Peptidase M20 dimerisation domain-containing protein</fullName>
    </recommendedName>
</protein>
<organism evidence="6 7">
    <name type="scientific">Rhizopogon vesiculosus</name>
    <dbReference type="NCBI Taxonomy" id="180088"/>
    <lineage>
        <taxon>Eukaryota</taxon>
        <taxon>Fungi</taxon>
        <taxon>Dikarya</taxon>
        <taxon>Basidiomycota</taxon>
        <taxon>Agaricomycotina</taxon>
        <taxon>Agaricomycetes</taxon>
        <taxon>Agaricomycetidae</taxon>
        <taxon>Boletales</taxon>
        <taxon>Suillineae</taxon>
        <taxon>Rhizopogonaceae</taxon>
        <taxon>Rhizopogon</taxon>
    </lineage>
</organism>
<dbReference type="Pfam" id="PF01546">
    <property type="entry name" value="Peptidase_M20"/>
    <property type="match status" value="1"/>
</dbReference>
<gene>
    <name evidence="6" type="ORF">AZE42_05815</name>
</gene>
<evidence type="ECO:0000256" key="3">
    <source>
        <dbReference type="ARBA" id="ARBA00022723"/>
    </source>
</evidence>
<evidence type="ECO:0000256" key="5">
    <source>
        <dbReference type="ARBA" id="ARBA00022833"/>
    </source>
</evidence>
<dbReference type="Proteomes" id="UP000183567">
    <property type="component" value="Unassembled WGS sequence"/>
</dbReference>
<dbReference type="OrthoDB" id="3064516at2759"/>
<evidence type="ECO:0000256" key="4">
    <source>
        <dbReference type="ARBA" id="ARBA00022801"/>
    </source>
</evidence>
<dbReference type="Gene3D" id="3.40.630.10">
    <property type="entry name" value="Zn peptidases"/>
    <property type="match status" value="1"/>
</dbReference>
<dbReference type="GO" id="GO:0000328">
    <property type="term" value="C:fungal-type vacuole lumen"/>
    <property type="evidence" value="ECO:0007669"/>
    <property type="project" value="TreeGrafter"/>
</dbReference>
<name>A0A1J8Q9V0_9AGAM</name>
<comment type="caution">
    <text evidence="6">The sequence shown here is derived from an EMBL/GenBank/DDBJ whole genome shotgun (WGS) entry which is preliminary data.</text>
</comment>
<dbReference type="SUPFAM" id="SSF53187">
    <property type="entry name" value="Zn-dependent exopeptidases"/>
    <property type="match status" value="1"/>
</dbReference>
<dbReference type="PROSITE" id="PS00758">
    <property type="entry name" value="ARGE_DAPE_CPG2_1"/>
    <property type="match status" value="1"/>
</dbReference>
<dbReference type="EMBL" id="LVVM01001492">
    <property type="protein sequence ID" value="OJA18446.1"/>
    <property type="molecule type" value="Genomic_DNA"/>
</dbReference>
<dbReference type="AlphaFoldDB" id="A0A1J8Q9V0"/>
<comment type="similarity">
    <text evidence="1">Belongs to the peptidase M20A family.</text>
</comment>
<evidence type="ECO:0000313" key="7">
    <source>
        <dbReference type="Proteomes" id="UP000183567"/>
    </source>
</evidence>
<dbReference type="GO" id="GO:0004180">
    <property type="term" value="F:carboxypeptidase activity"/>
    <property type="evidence" value="ECO:0007669"/>
    <property type="project" value="TreeGrafter"/>
</dbReference>
<dbReference type="InterPro" id="IPR047177">
    <property type="entry name" value="Pept_M20A"/>
</dbReference>
<keyword evidence="7" id="KW-1185">Reference proteome</keyword>
<proteinExistence type="inferred from homology"/>
<evidence type="ECO:0000313" key="6">
    <source>
        <dbReference type="EMBL" id="OJA18446.1"/>
    </source>
</evidence>
<dbReference type="PANTHER" id="PTHR45962">
    <property type="entry name" value="N-FATTY-ACYL-AMINO ACID SYNTHASE/HYDROLASE PM20D1"/>
    <property type="match status" value="1"/>
</dbReference>
<keyword evidence="2" id="KW-0645">Protease</keyword>
<dbReference type="PANTHER" id="PTHR45962:SF1">
    <property type="entry name" value="N-FATTY-ACYL-AMINO ACID SYNTHASE_HYDROLASE PM20D1"/>
    <property type="match status" value="1"/>
</dbReference>
<evidence type="ECO:0000256" key="2">
    <source>
        <dbReference type="ARBA" id="ARBA00022670"/>
    </source>
</evidence>